<dbReference type="PANTHER" id="PTHR11012:SF56">
    <property type="entry name" value="CHK KINASE-LIKE DOMAIN-CONTAINING PROTEIN-RELATED"/>
    <property type="match status" value="1"/>
</dbReference>
<proteinExistence type="predicted"/>
<protein>
    <recommendedName>
        <fullName evidence="1">CHK kinase-like domain-containing protein</fullName>
    </recommendedName>
</protein>
<evidence type="ECO:0000259" key="1">
    <source>
        <dbReference type="SMART" id="SM00587"/>
    </source>
</evidence>
<sequence>MEEEMTPDEAPPWLDEEFVVFALQGSRRTPPNFSIKDMEITSALPRGNFLGKVFRVLVNYSWVLLLGNTETRRFIVKTPPVGPLADAINAKQCVDKEIFVYDNILPGVTEVLGERISPLKSFSPREDTLVLEDLHQDGYVLLDRYTRLDYEHCVVALQVLAKFHAASIVLFQKSPEDVKKAGEEVFFKPECQDRMQPFFKNTLNILANEVKSWQTLKGLSNIIQQLSSTAWEVTVNLVQRQFGSFQVLNHGDFEKDNILFKYENNKVVSAKLVDFQFCRFGSPALDLQNFIVYSVNDDVRTNKLGDLLMVYVDSLNMILSRVGCVEETLSLEDLHLQLKETDFFGLIVSIFHLPFWVAEPIPAPIGADMEVPLTVVQKLYTDVFRRDNYKNNITRIVEYFSTRGLFKSI</sequence>
<reference evidence="2" key="1">
    <citation type="submission" date="2015-12" db="EMBL/GenBank/DDBJ databases">
        <title>De novo transcriptome assembly of four potential Pierce s Disease insect vectors from Arizona vineyards.</title>
        <authorList>
            <person name="Tassone E.E."/>
        </authorList>
    </citation>
    <scope>NUCLEOTIDE SEQUENCE</scope>
</reference>
<dbReference type="EMBL" id="GEDC01028377">
    <property type="protein sequence ID" value="JAS08921.1"/>
    <property type="molecule type" value="Transcribed_RNA"/>
</dbReference>
<dbReference type="SUPFAM" id="SSF56112">
    <property type="entry name" value="Protein kinase-like (PK-like)"/>
    <property type="match status" value="1"/>
</dbReference>
<evidence type="ECO:0000313" key="2">
    <source>
        <dbReference type="EMBL" id="JAS08921.1"/>
    </source>
</evidence>
<dbReference type="AlphaFoldDB" id="A0A1B6C5Y9"/>
<organism evidence="2">
    <name type="scientific">Clastoptera arizonana</name>
    <name type="common">Arizona spittle bug</name>
    <dbReference type="NCBI Taxonomy" id="38151"/>
    <lineage>
        <taxon>Eukaryota</taxon>
        <taxon>Metazoa</taxon>
        <taxon>Ecdysozoa</taxon>
        <taxon>Arthropoda</taxon>
        <taxon>Hexapoda</taxon>
        <taxon>Insecta</taxon>
        <taxon>Pterygota</taxon>
        <taxon>Neoptera</taxon>
        <taxon>Paraneoptera</taxon>
        <taxon>Hemiptera</taxon>
        <taxon>Auchenorrhyncha</taxon>
        <taxon>Cercopoidea</taxon>
        <taxon>Clastopteridae</taxon>
        <taxon>Clastoptera</taxon>
    </lineage>
</organism>
<dbReference type="InterPro" id="IPR011009">
    <property type="entry name" value="Kinase-like_dom_sf"/>
</dbReference>
<gene>
    <name evidence="2" type="ORF">g.6573</name>
</gene>
<feature type="domain" description="CHK kinase-like" evidence="1">
    <location>
        <begin position="129"/>
        <end position="321"/>
    </location>
</feature>
<dbReference type="PANTHER" id="PTHR11012">
    <property type="entry name" value="PROTEIN KINASE-LIKE DOMAIN-CONTAINING"/>
    <property type="match status" value="1"/>
</dbReference>
<dbReference type="InterPro" id="IPR015897">
    <property type="entry name" value="CHK_kinase-like"/>
</dbReference>
<dbReference type="InterPro" id="IPR004119">
    <property type="entry name" value="EcKL"/>
</dbReference>
<name>A0A1B6C5Y9_9HEMI</name>
<dbReference type="SMART" id="SM00587">
    <property type="entry name" value="CHK"/>
    <property type="match status" value="1"/>
</dbReference>
<accession>A0A1B6C5Y9</accession>
<dbReference type="Pfam" id="PF02958">
    <property type="entry name" value="EcKL"/>
    <property type="match status" value="1"/>
</dbReference>
<dbReference type="Gene3D" id="3.90.1200.10">
    <property type="match status" value="1"/>
</dbReference>